<dbReference type="InterPro" id="IPR023137">
    <property type="entry name" value="BrxA_sf"/>
</dbReference>
<dbReference type="Proteomes" id="UP000198775">
    <property type="component" value="Unassembled WGS sequence"/>
</dbReference>
<dbReference type="EMBL" id="FOCX01000018">
    <property type="protein sequence ID" value="SEO75822.1"/>
    <property type="molecule type" value="Genomic_DNA"/>
</dbReference>
<keyword evidence="2" id="KW-1185">Reference proteome</keyword>
<dbReference type="InterPro" id="IPR014948">
    <property type="entry name" value="BrxA"/>
</dbReference>
<dbReference type="Pfam" id="PF08849">
    <property type="entry name" value="BrxA"/>
    <property type="match status" value="1"/>
</dbReference>
<sequence length="287" mass="32905">MADFHQHMVSLSDGGKTQLPSLSRQFPSSEVNMDLTMCGLLVNRAEELARLYRSKENWNQVKEVWFEERRANRSTRGSSQKIYRVLTSRFKNAPASLPNPRDLPAVFDACATVRDKAQVLYPYLVADDALVRYVVHEYVQRLSRDHPEALDFSNKTLTSLLTQFEYTDGTAYDYADSTTERWCEGFRSVMRDIGVLESQQAVVGNPPSLGTTPLLVAMGYSHEEDGDDWVESPIGLQYLFQPNNRWDELYNRAAETDAWEFVELHGGLKLRPADESYSWIIQEEEDD</sequence>
<accession>A0A1H8SB11</accession>
<protein>
    <submittedName>
        <fullName evidence="1">Putative inner membrane protein</fullName>
    </submittedName>
</protein>
<proteinExistence type="predicted"/>
<name>A0A1H8SB11_9EURY</name>
<dbReference type="AlphaFoldDB" id="A0A1H8SB11"/>
<gene>
    <name evidence="1" type="ORF">SAMN05216388_101859</name>
</gene>
<reference evidence="2" key="1">
    <citation type="submission" date="2016-10" db="EMBL/GenBank/DDBJ databases">
        <authorList>
            <person name="Varghese N."/>
            <person name="Submissions S."/>
        </authorList>
    </citation>
    <scope>NUCLEOTIDE SEQUENCE [LARGE SCALE GENOMIC DNA]</scope>
    <source>
        <strain evidence="2">IBRC-M 10043</strain>
    </source>
</reference>
<evidence type="ECO:0000313" key="2">
    <source>
        <dbReference type="Proteomes" id="UP000198775"/>
    </source>
</evidence>
<evidence type="ECO:0000313" key="1">
    <source>
        <dbReference type="EMBL" id="SEO75822.1"/>
    </source>
</evidence>
<organism evidence="1 2">
    <name type="scientific">Halorientalis persicus</name>
    <dbReference type="NCBI Taxonomy" id="1367881"/>
    <lineage>
        <taxon>Archaea</taxon>
        <taxon>Methanobacteriati</taxon>
        <taxon>Methanobacteriota</taxon>
        <taxon>Stenosarchaea group</taxon>
        <taxon>Halobacteria</taxon>
        <taxon>Halobacteriales</taxon>
        <taxon>Haloarculaceae</taxon>
        <taxon>Halorientalis</taxon>
    </lineage>
</organism>
<dbReference type="Gene3D" id="1.10.3540.10">
    <property type="entry name" value="uncharacterized protein from magnetospirillum magneticum domain"/>
    <property type="match status" value="1"/>
</dbReference>